<dbReference type="SUPFAM" id="SSF69572">
    <property type="entry name" value="Activating enzymes of the ubiquitin-like proteins"/>
    <property type="match status" value="1"/>
</dbReference>
<proteinExistence type="inferred from homology"/>
<protein>
    <recommendedName>
        <fullName evidence="3">Ubiquitin-activating enzyme SCCH domain-containing protein</fullName>
    </recommendedName>
</protein>
<dbReference type="EMBL" id="CAJNOQ010022170">
    <property type="protein sequence ID" value="CAF1497336.1"/>
    <property type="molecule type" value="Genomic_DNA"/>
</dbReference>
<evidence type="ECO:0000256" key="2">
    <source>
        <dbReference type="ARBA" id="ARBA00005673"/>
    </source>
</evidence>
<evidence type="ECO:0000313" key="4">
    <source>
        <dbReference type="EMBL" id="CAF1497336.1"/>
    </source>
</evidence>
<dbReference type="InterPro" id="IPR035985">
    <property type="entry name" value="Ubiquitin-activating_enz"/>
</dbReference>
<reference evidence="4" key="1">
    <citation type="submission" date="2021-02" db="EMBL/GenBank/DDBJ databases">
        <authorList>
            <person name="Nowell W R."/>
        </authorList>
    </citation>
    <scope>NUCLEOTIDE SEQUENCE</scope>
</reference>
<dbReference type="InterPro" id="IPR019572">
    <property type="entry name" value="UBA_E1_SCCH"/>
</dbReference>
<dbReference type="Proteomes" id="UP000663829">
    <property type="component" value="Unassembled WGS sequence"/>
</dbReference>
<sequence>MKRCPYEIKFDPKNTLHMDFIYAASNLCAEMYNISQVKDRHKTQDYVATIELPGFIPKEDVTIYENDEQMNANNEMTFSNENETVETQQKMLKLPNLEGILNVNLKPLEFEKDDDTNFHIDFITAASNLRAKNYEIEPVERSRIKQIAGRIYLNNEYSIWDRFEVNEDMTVAELIEYFKSQLIISTFLNSINKPNSDLKTLSNDELHLLISSLLKVLDDDDSLVTSTLTTDTSINQMINTNTWLKNLVDQHDLLIKTMCMHQQNLLNSSNIKLLSDDISKSTTTPHVNKLQIPKTNSLSHPVAFDDTILNQNKTSTPIKSDSNHMLTVSKTSTPPIPIIISGTSITRTLEQGNCMLNDRLFNVQVRTKPSCTIEQMQELVKLKHFGKPQGLILSIGTINMKYDNPD</sequence>
<dbReference type="Proteomes" id="UP000681722">
    <property type="component" value="Unassembled WGS sequence"/>
</dbReference>
<feature type="non-terminal residue" evidence="4">
    <location>
        <position position="1"/>
    </location>
</feature>
<organism evidence="4 6">
    <name type="scientific">Didymodactylos carnosus</name>
    <dbReference type="NCBI Taxonomy" id="1234261"/>
    <lineage>
        <taxon>Eukaryota</taxon>
        <taxon>Metazoa</taxon>
        <taxon>Spiralia</taxon>
        <taxon>Gnathifera</taxon>
        <taxon>Rotifera</taxon>
        <taxon>Eurotatoria</taxon>
        <taxon>Bdelloidea</taxon>
        <taxon>Philodinida</taxon>
        <taxon>Philodinidae</taxon>
        <taxon>Didymodactylos</taxon>
    </lineage>
</organism>
<comment type="similarity">
    <text evidence="2">Belongs to the ubiquitin-activating E1 family.</text>
</comment>
<dbReference type="EMBL" id="CAJOBC010087680">
    <property type="protein sequence ID" value="CAF4359609.1"/>
    <property type="molecule type" value="Genomic_DNA"/>
</dbReference>
<gene>
    <name evidence="4" type="ORF">GPM918_LOCUS36526</name>
    <name evidence="5" type="ORF">SRO942_LOCUS37269</name>
</gene>
<evidence type="ECO:0000313" key="5">
    <source>
        <dbReference type="EMBL" id="CAF4359609.1"/>
    </source>
</evidence>
<dbReference type="InterPro" id="IPR042063">
    <property type="entry name" value="Ubi_acti_E1_SCCH"/>
</dbReference>
<comment type="pathway">
    <text evidence="1">Protein modification; protein ubiquitination.</text>
</comment>
<keyword evidence="6" id="KW-1185">Reference proteome</keyword>
<evidence type="ECO:0000256" key="1">
    <source>
        <dbReference type="ARBA" id="ARBA00004906"/>
    </source>
</evidence>
<comment type="caution">
    <text evidence="4">The sequence shown here is derived from an EMBL/GenBank/DDBJ whole genome shotgun (WGS) entry which is preliminary data.</text>
</comment>
<evidence type="ECO:0000259" key="3">
    <source>
        <dbReference type="Pfam" id="PF10585"/>
    </source>
</evidence>
<dbReference type="Pfam" id="PF10585">
    <property type="entry name" value="UBA_E1_SCCH"/>
    <property type="match status" value="1"/>
</dbReference>
<name>A0A815STT5_9BILA</name>
<dbReference type="AlphaFoldDB" id="A0A815STT5"/>
<feature type="domain" description="Ubiquitin-activating enzyme SCCH" evidence="3">
    <location>
        <begin position="2"/>
        <end position="145"/>
    </location>
</feature>
<accession>A0A815STT5</accession>
<dbReference type="Gene3D" id="1.10.10.2660">
    <property type="entry name" value="Ubiquitin-activating enzyme E1, SCCH domain"/>
    <property type="match status" value="1"/>
</dbReference>
<evidence type="ECO:0000313" key="6">
    <source>
        <dbReference type="Proteomes" id="UP000663829"/>
    </source>
</evidence>
<dbReference type="OrthoDB" id="10252231at2759"/>
<dbReference type="GO" id="GO:0008641">
    <property type="term" value="F:ubiquitin-like modifier activating enzyme activity"/>
    <property type="evidence" value="ECO:0007669"/>
    <property type="project" value="InterPro"/>
</dbReference>